<gene>
    <name evidence="3" type="ORF">ACFSR3_00785</name>
</gene>
<evidence type="ECO:0000259" key="2">
    <source>
        <dbReference type="Pfam" id="PF04389"/>
    </source>
</evidence>
<dbReference type="Gene3D" id="3.40.630.10">
    <property type="entry name" value="Zn peptidases"/>
    <property type="match status" value="1"/>
</dbReference>
<dbReference type="InterPro" id="IPR045175">
    <property type="entry name" value="M28_fam"/>
</dbReference>
<keyword evidence="1" id="KW-0732">Signal</keyword>
<sequence>MKHTLLLAAVSCFIVSCSSTAQAPKQKDYAKADVEKYMKSITPGDLKKHLYIVAGDEMQGRNTGEEGQKKAGKYLIEQYKKDGISYPKGATSFYQPVPSSFMMRPFSPKLGDSENIWAYIEGTEKPDEVLVISAHYDHVGMKNGEVYNGADDDGSGTVALLEIAQAFTQAKKDGYGPKRSILFLHVTGEEHGLHGSRYYSENPLFPISNTIADLNIDMIGRRDDAHKDNGNYVYVIGSDRLSTDLHNINEDANKKYTKLDLDYTFNDVNDPNQFYYRSDHYNFAKKGIPIIFYFNGVHDDYHQPGDKPEKIEYDLLAKRAQLAFVTAWELANRENRPVVDKK</sequence>
<dbReference type="RefSeq" id="WP_379819275.1">
    <property type="nucleotide sequence ID" value="NZ_JBHUMD010000002.1"/>
</dbReference>
<feature type="signal peptide" evidence="1">
    <location>
        <begin position="1"/>
        <end position="23"/>
    </location>
</feature>
<dbReference type="Proteomes" id="UP001597480">
    <property type="component" value="Unassembled WGS sequence"/>
</dbReference>
<dbReference type="CDD" id="cd05660">
    <property type="entry name" value="M28_like_PA"/>
    <property type="match status" value="1"/>
</dbReference>
<comment type="caution">
    <text evidence="3">The sequence shown here is derived from an EMBL/GenBank/DDBJ whole genome shotgun (WGS) entry which is preliminary data.</text>
</comment>
<keyword evidence="4" id="KW-1185">Reference proteome</keyword>
<organism evidence="3 4">
    <name type="scientific">Flavobacterium suzhouense</name>
    <dbReference type="NCBI Taxonomy" id="1529638"/>
    <lineage>
        <taxon>Bacteria</taxon>
        <taxon>Pseudomonadati</taxon>
        <taxon>Bacteroidota</taxon>
        <taxon>Flavobacteriia</taxon>
        <taxon>Flavobacteriales</taxon>
        <taxon>Flavobacteriaceae</taxon>
        <taxon>Flavobacterium</taxon>
    </lineage>
</organism>
<dbReference type="PANTHER" id="PTHR12147:SF26">
    <property type="entry name" value="PEPTIDASE M28 DOMAIN-CONTAINING PROTEIN"/>
    <property type="match status" value="1"/>
</dbReference>
<protein>
    <submittedName>
        <fullName evidence="3">M28 family metallopeptidase</fullName>
    </submittedName>
</protein>
<dbReference type="PANTHER" id="PTHR12147">
    <property type="entry name" value="METALLOPEPTIDASE M28 FAMILY MEMBER"/>
    <property type="match status" value="1"/>
</dbReference>
<dbReference type="Pfam" id="PF04389">
    <property type="entry name" value="Peptidase_M28"/>
    <property type="match status" value="1"/>
</dbReference>
<proteinExistence type="predicted"/>
<evidence type="ECO:0000313" key="4">
    <source>
        <dbReference type="Proteomes" id="UP001597480"/>
    </source>
</evidence>
<dbReference type="SUPFAM" id="SSF53187">
    <property type="entry name" value="Zn-dependent exopeptidases"/>
    <property type="match status" value="1"/>
</dbReference>
<reference evidence="4" key="1">
    <citation type="journal article" date="2019" name="Int. J. Syst. Evol. Microbiol.">
        <title>The Global Catalogue of Microorganisms (GCM) 10K type strain sequencing project: providing services to taxonomists for standard genome sequencing and annotation.</title>
        <authorList>
            <consortium name="The Broad Institute Genomics Platform"/>
            <consortium name="The Broad Institute Genome Sequencing Center for Infectious Disease"/>
            <person name="Wu L."/>
            <person name="Ma J."/>
        </authorList>
    </citation>
    <scope>NUCLEOTIDE SEQUENCE [LARGE SCALE GENOMIC DNA]</scope>
    <source>
        <strain evidence="4">KCTC 42107</strain>
    </source>
</reference>
<dbReference type="InterPro" id="IPR018247">
    <property type="entry name" value="EF_Hand_1_Ca_BS"/>
</dbReference>
<dbReference type="PROSITE" id="PS00018">
    <property type="entry name" value="EF_HAND_1"/>
    <property type="match status" value="1"/>
</dbReference>
<feature type="domain" description="Peptidase M28" evidence="2">
    <location>
        <begin position="115"/>
        <end position="323"/>
    </location>
</feature>
<evidence type="ECO:0000313" key="3">
    <source>
        <dbReference type="EMBL" id="MFD2600575.1"/>
    </source>
</evidence>
<evidence type="ECO:0000256" key="1">
    <source>
        <dbReference type="SAM" id="SignalP"/>
    </source>
</evidence>
<feature type="chain" id="PRO_5045694447" evidence="1">
    <location>
        <begin position="24"/>
        <end position="342"/>
    </location>
</feature>
<name>A0ABW5NNZ7_9FLAO</name>
<dbReference type="EMBL" id="JBHUMD010000002">
    <property type="protein sequence ID" value="MFD2600575.1"/>
    <property type="molecule type" value="Genomic_DNA"/>
</dbReference>
<dbReference type="InterPro" id="IPR007484">
    <property type="entry name" value="Peptidase_M28"/>
</dbReference>
<dbReference type="PROSITE" id="PS51257">
    <property type="entry name" value="PROKAR_LIPOPROTEIN"/>
    <property type="match status" value="1"/>
</dbReference>
<accession>A0ABW5NNZ7</accession>